<comment type="caution">
    <text evidence="4">The sequence shown here is derived from an EMBL/GenBank/DDBJ whole genome shotgun (WGS) entry which is preliminary data.</text>
</comment>
<dbReference type="InterPro" id="IPR016187">
    <property type="entry name" value="CTDL_fold"/>
</dbReference>
<sequence length="196" mass="21370">LHLVALNQPHSGDMTGPDAADRMCHEQAEAMGLPPNYRAFVSSHRRDLVHAVYPGFRETLPVTNLRGDVMFRNWRSIFNGDGGPIGARVPVYSFDGRDVLADPFWSVILTLWLWFPVFSSPLLHLCVCVSGPRRASGTAPPARHASDGQTLRDVANGPRVGGGPVVQPGRRAAPRPAAADCSNQYIVLCIETHKNL</sequence>
<reference evidence="4" key="1">
    <citation type="journal article" date="2004" name="Nature">
        <title>Genome duplication in the teleost fish Tetraodon nigroviridis reveals the early vertebrate proto-karyotype.</title>
        <authorList>
            <person name="Jaillon O."/>
            <person name="Aury J.-M."/>
            <person name="Brunet F."/>
            <person name="Petit J.-L."/>
            <person name="Stange-Thomann N."/>
            <person name="Mauceli E."/>
            <person name="Bouneau L."/>
            <person name="Fischer C."/>
            <person name="Ozouf-Costaz C."/>
            <person name="Bernot A."/>
            <person name="Nicaud S."/>
            <person name="Jaffe D."/>
            <person name="Fisher S."/>
            <person name="Lutfalla G."/>
            <person name="Dossat C."/>
            <person name="Segurens B."/>
            <person name="Dasilva C."/>
            <person name="Salanoubat M."/>
            <person name="Levy M."/>
            <person name="Boudet N."/>
            <person name="Castellano S."/>
            <person name="Anthouard V."/>
            <person name="Jubin C."/>
            <person name="Castelli V."/>
            <person name="Katinka M."/>
            <person name="Vacherie B."/>
            <person name="Biemont C."/>
            <person name="Skalli Z."/>
            <person name="Cattolico L."/>
            <person name="Poulain J."/>
            <person name="De Berardinis V."/>
            <person name="Cruaud C."/>
            <person name="Duprat S."/>
            <person name="Brottier P."/>
            <person name="Coutanceau J.-P."/>
            <person name="Gouzy J."/>
            <person name="Parra G."/>
            <person name="Lardier G."/>
            <person name="Chapple C."/>
            <person name="McKernan K.J."/>
            <person name="McEwan P."/>
            <person name="Bosak S."/>
            <person name="Kellis M."/>
            <person name="Volff J.-N."/>
            <person name="Guigo R."/>
            <person name="Zody M.C."/>
            <person name="Mesirov J."/>
            <person name="Lindblad-Toh K."/>
            <person name="Birren B."/>
            <person name="Nusbaum C."/>
            <person name="Kahn D."/>
            <person name="Robinson-Rechavi M."/>
            <person name="Laudet V."/>
            <person name="Schachter V."/>
            <person name="Quetier F."/>
            <person name="Saurin W."/>
            <person name="Scarpelli C."/>
            <person name="Wincker P."/>
            <person name="Lander E.S."/>
            <person name="Weissenbach J."/>
            <person name="Roest Crollius H."/>
        </authorList>
    </citation>
    <scope>NUCLEOTIDE SEQUENCE [LARGE SCALE GENOMIC DNA]</scope>
</reference>
<organism evidence="4">
    <name type="scientific">Tetraodon nigroviridis</name>
    <name type="common">Spotted green pufferfish</name>
    <name type="synonym">Chelonodon nigroviridis</name>
    <dbReference type="NCBI Taxonomy" id="99883"/>
    <lineage>
        <taxon>Eukaryota</taxon>
        <taxon>Metazoa</taxon>
        <taxon>Chordata</taxon>
        <taxon>Craniata</taxon>
        <taxon>Vertebrata</taxon>
        <taxon>Euteleostomi</taxon>
        <taxon>Actinopterygii</taxon>
        <taxon>Neopterygii</taxon>
        <taxon>Teleostei</taxon>
        <taxon>Neoteleostei</taxon>
        <taxon>Acanthomorphata</taxon>
        <taxon>Eupercaria</taxon>
        <taxon>Tetraodontiformes</taxon>
        <taxon>Tetradontoidea</taxon>
        <taxon>Tetraodontidae</taxon>
        <taxon>Tetraodon</taxon>
    </lineage>
</organism>
<feature type="non-terminal residue" evidence="4">
    <location>
        <position position="196"/>
    </location>
</feature>
<dbReference type="KEGG" id="tng:GSTEN00003056G001"/>
<name>Q4TD03_TETNG</name>
<evidence type="ECO:0000313" key="4">
    <source>
        <dbReference type="EMBL" id="CAF89229.1"/>
    </source>
</evidence>
<protein>
    <submittedName>
        <fullName evidence="4">(spotted green pufferfish) hypothetical protein</fullName>
    </submittedName>
</protein>
<dbReference type="EMBL" id="CAAE01006601">
    <property type="protein sequence ID" value="CAF89228.1"/>
    <property type="molecule type" value="Genomic_DNA"/>
</dbReference>
<evidence type="ECO:0000256" key="1">
    <source>
        <dbReference type="SAM" id="MobiDB-lite"/>
    </source>
</evidence>
<accession>Q4TD03</accession>
<dbReference type="KEGG" id="tng:GSTEN00003055G001"/>
<evidence type="ECO:0000313" key="3">
    <source>
        <dbReference type="EMBL" id="CAF89228.1"/>
    </source>
</evidence>
<dbReference type="Gene3D" id="3.10.100.10">
    <property type="entry name" value="Mannose-Binding Protein A, subunit A"/>
    <property type="match status" value="1"/>
</dbReference>
<proteinExistence type="predicted"/>
<dbReference type="InterPro" id="IPR010515">
    <property type="entry name" value="Collagenase_NC10/endostatin"/>
</dbReference>
<dbReference type="OrthoDB" id="10060752at2759"/>
<evidence type="ECO:0000259" key="2">
    <source>
        <dbReference type="Pfam" id="PF06482"/>
    </source>
</evidence>
<dbReference type="Pfam" id="PF06482">
    <property type="entry name" value="Endostatin"/>
    <property type="match status" value="1"/>
</dbReference>
<feature type="compositionally biased region" description="Low complexity" evidence="1">
    <location>
        <begin position="165"/>
        <end position="176"/>
    </location>
</feature>
<reference evidence="4" key="2">
    <citation type="submission" date="2004-02" db="EMBL/GenBank/DDBJ databases">
        <authorList>
            <consortium name="Genoscope"/>
            <consortium name="Whitehead Institute Centre for Genome Research"/>
        </authorList>
    </citation>
    <scope>NUCLEOTIDE SEQUENCE</scope>
</reference>
<dbReference type="InterPro" id="IPR016186">
    <property type="entry name" value="C-type_lectin-like/link_sf"/>
</dbReference>
<dbReference type="SUPFAM" id="SSF56436">
    <property type="entry name" value="C-type lectin-like"/>
    <property type="match status" value="1"/>
</dbReference>
<gene>
    <name evidence="3" type="ORF">GSTENG00003055001</name>
    <name evidence="4" type="ORF">GSTENG00003056001</name>
</gene>
<feature type="region of interest" description="Disordered" evidence="1">
    <location>
        <begin position="137"/>
        <end position="176"/>
    </location>
</feature>
<dbReference type="EMBL" id="CAAE01006602">
    <property type="protein sequence ID" value="CAF89229.1"/>
    <property type="molecule type" value="Genomic_DNA"/>
</dbReference>
<feature type="domain" description="Collagenase NC10/endostatin" evidence="2">
    <location>
        <begin position="1"/>
        <end position="106"/>
    </location>
</feature>
<dbReference type="AlphaFoldDB" id="Q4TD03"/>